<dbReference type="Gene3D" id="3.30.710.10">
    <property type="entry name" value="Potassium Channel Kv1.1, Chain A"/>
    <property type="match status" value="1"/>
</dbReference>
<dbReference type="AlphaFoldDB" id="A0A8J2QNH7"/>
<organism evidence="4 5">
    <name type="scientific">Danaus chrysippus</name>
    <name type="common">African queen</name>
    <dbReference type="NCBI Taxonomy" id="151541"/>
    <lineage>
        <taxon>Eukaryota</taxon>
        <taxon>Metazoa</taxon>
        <taxon>Ecdysozoa</taxon>
        <taxon>Arthropoda</taxon>
        <taxon>Hexapoda</taxon>
        <taxon>Insecta</taxon>
        <taxon>Pterygota</taxon>
        <taxon>Neoptera</taxon>
        <taxon>Endopterygota</taxon>
        <taxon>Lepidoptera</taxon>
        <taxon>Glossata</taxon>
        <taxon>Ditrysia</taxon>
        <taxon>Papilionoidea</taxon>
        <taxon>Nymphalidae</taxon>
        <taxon>Danainae</taxon>
        <taxon>Danaini</taxon>
        <taxon>Danaina</taxon>
        <taxon>Danaus</taxon>
        <taxon>Anosia</taxon>
    </lineage>
</organism>
<reference evidence="4" key="1">
    <citation type="submission" date="2021-09" db="EMBL/GenBank/DDBJ databases">
        <authorList>
            <person name="Martin H S."/>
        </authorList>
    </citation>
    <scope>NUCLEOTIDE SEQUENCE</scope>
</reference>
<dbReference type="SMART" id="SM00225">
    <property type="entry name" value="BTB"/>
    <property type="match status" value="1"/>
</dbReference>
<gene>
    <name evidence="4" type="ORF">DCHRY22_LOCUS6179</name>
</gene>
<dbReference type="SMART" id="SM00612">
    <property type="entry name" value="Kelch"/>
    <property type="match status" value="2"/>
</dbReference>
<protein>
    <submittedName>
        <fullName evidence="4">(African queen) hypothetical protein</fullName>
    </submittedName>
</protein>
<dbReference type="InterPro" id="IPR006652">
    <property type="entry name" value="Kelch_1"/>
</dbReference>
<keyword evidence="2" id="KW-0677">Repeat</keyword>
<dbReference type="Proteomes" id="UP000789524">
    <property type="component" value="Unassembled WGS sequence"/>
</dbReference>
<proteinExistence type="predicted"/>
<evidence type="ECO:0000256" key="1">
    <source>
        <dbReference type="ARBA" id="ARBA00022441"/>
    </source>
</evidence>
<dbReference type="GO" id="GO:0003779">
    <property type="term" value="F:actin binding"/>
    <property type="evidence" value="ECO:0007669"/>
    <property type="project" value="UniProtKB-KW"/>
</dbReference>
<dbReference type="EMBL" id="CAKASE010000053">
    <property type="protein sequence ID" value="CAG9565323.1"/>
    <property type="molecule type" value="Genomic_DNA"/>
</dbReference>
<keyword evidence="5" id="KW-1185">Reference proteome</keyword>
<dbReference type="InterPro" id="IPR011333">
    <property type="entry name" value="SKP1/BTB/POZ_sf"/>
</dbReference>
<sequence>MAEITLKIQDQVFNVNKETLCEYSDYFRAMFSGNYAENEQQVISIDVLDPNIMNIIVQYMQIGLIDLSELDLPTIGDIAIAANFLQITELLKQIEYTLDLQTCESNFMETMAIAETSTFRKLEQYSAAYGLYAFRSMKPEYIPTIHKLAWYLSHPYLDCQSELDVFKFGFQWVLKNETGADALLIILGCLDMKTMSSNDFEEMKVLMKDFENSLAAKVIECICELLKMEEEISLEVLDMHKLDVLEKFNERVWTEVKNIVKESKTRLLKYTPLIPMWLLKDSKPEFLPHCMYTYTKDNGFEKWLEVAEKNLWGWNVVAWGLTKLVIVCGEYGRGTGTFMKDVKVYDVLRKEWTRHGVDLPPRRHSGVAVVGDSLYIVGGVGGFRVVMDTVIMYDLKQRSYRKIAKLPDAIQNPAVCSHENRVYAAGQKNIYRYEDLGTTDTWKNIVGTEIRMSCLRSFKQYIYCMQGYFSHLYRFRPDVDQRLELITYFSNLPATMCNLGDSLIVFTRTVCGQCDILAVEEYRAKSKSEKPRVLATLSKTSMRVNDVAGSCALVMTVPPVKSQLSQYQERYLTRYIEPV</sequence>
<dbReference type="OrthoDB" id="10027872at2759"/>
<name>A0A8J2QNH7_9NEOP</name>
<dbReference type="PROSITE" id="PS50097">
    <property type="entry name" value="BTB"/>
    <property type="match status" value="1"/>
</dbReference>
<dbReference type="PANTHER" id="PTHR45632">
    <property type="entry name" value="LD33804P"/>
    <property type="match status" value="1"/>
</dbReference>
<dbReference type="Gene3D" id="2.120.10.80">
    <property type="entry name" value="Kelch-type beta propeller"/>
    <property type="match status" value="1"/>
</dbReference>
<dbReference type="CDD" id="cd18186">
    <property type="entry name" value="BTB_POZ_ZBTB_KLHL-like"/>
    <property type="match status" value="1"/>
</dbReference>
<evidence type="ECO:0000256" key="2">
    <source>
        <dbReference type="ARBA" id="ARBA00022737"/>
    </source>
</evidence>
<dbReference type="InterPro" id="IPR000210">
    <property type="entry name" value="BTB/POZ_dom"/>
</dbReference>
<dbReference type="SUPFAM" id="SSF117281">
    <property type="entry name" value="Kelch motif"/>
    <property type="match status" value="1"/>
</dbReference>
<accession>A0A8J2QNH7</accession>
<dbReference type="PANTHER" id="PTHR45632:SF3">
    <property type="entry name" value="KELCH-LIKE PROTEIN 32"/>
    <property type="match status" value="1"/>
</dbReference>
<evidence type="ECO:0000313" key="5">
    <source>
        <dbReference type="Proteomes" id="UP000789524"/>
    </source>
</evidence>
<dbReference type="Pfam" id="PF00651">
    <property type="entry name" value="BTB"/>
    <property type="match status" value="1"/>
</dbReference>
<evidence type="ECO:0000313" key="4">
    <source>
        <dbReference type="EMBL" id="CAG9565323.1"/>
    </source>
</evidence>
<comment type="caution">
    <text evidence="4">The sequence shown here is derived from an EMBL/GenBank/DDBJ whole genome shotgun (WGS) entry which is preliminary data.</text>
</comment>
<feature type="domain" description="BTB" evidence="3">
    <location>
        <begin position="2"/>
        <end position="69"/>
    </location>
</feature>
<dbReference type="SUPFAM" id="SSF54695">
    <property type="entry name" value="POZ domain"/>
    <property type="match status" value="1"/>
</dbReference>
<dbReference type="Pfam" id="PF01344">
    <property type="entry name" value="Kelch_1"/>
    <property type="match status" value="1"/>
</dbReference>
<dbReference type="InterPro" id="IPR015915">
    <property type="entry name" value="Kelch-typ_b-propeller"/>
</dbReference>
<keyword evidence="1" id="KW-0880">Kelch repeat</keyword>
<evidence type="ECO:0000259" key="3">
    <source>
        <dbReference type="PROSITE" id="PS50097"/>
    </source>
</evidence>